<dbReference type="EMBL" id="LGTL01000005">
    <property type="protein sequence ID" value="KPA82089.1"/>
    <property type="molecule type" value="Genomic_DNA"/>
</dbReference>
<reference evidence="1 2" key="1">
    <citation type="submission" date="2015-07" db="EMBL/GenBank/DDBJ databases">
        <title>High-quality genome of monoxenous trypanosomatid Leptomonas pyrrhocoris.</title>
        <authorList>
            <person name="Flegontov P."/>
            <person name="Butenko A."/>
            <person name="Firsov S."/>
            <person name="Vlcek C."/>
            <person name="Logacheva M.D."/>
            <person name="Field M."/>
            <person name="Filatov D."/>
            <person name="Flegontova O."/>
            <person name="Gerasimov E."/>
            <person name="Jackson A.P."/>
            <person name="Kelly S."/>
            <person name="Opperdoes F."/>
            <person name="O'Reilly A."/>
            <person name="Votypka J."/>
            <person name="Yurchenko V."/>
            <person name="Lukes J."/>
        </authorList>
    </citation>
    <scope>NUCLEOTIDE SEQUENCE [LARGE SCALE GENOMIC DNA]</scope>
    <source>
        <strain evidence="1">H10</strain>
    </source>
</reference>
<keyword evidence="2" id="KW-1185">Reference proteome</keyword>
<dbReference type="VEuPathDB" id="TriTrypDB:LpyrH10_05_1020"/>
<dbReference type="OrthoDB" id="272469at2759"/>
<sequence length="818" mass="91224">MFYSRLFLLSALWRPHSEQIKFWIAASAKDAEMLSLARIYLRDLDLSNVVVTLEDGLELADFISKVKYPQESRAISFLAKHFEATCSELTTQNLRQLSADMRLAGGDLDHYEATLGSSSFFAAFSRCIHSSERAELVQLALPFCKFVNQRGSQTKLVASHLLQIVANELARQLNESGNKAEFLDFLAKQNLPLAAEQWEVLKRAVFAQTALLDAATLQSLLGLIVTHQVPSPNSAWGSVIQETLVNTESISKANACSVVTNVLRCNCPVANSLIDLLVEDFQELSANAFLFILTAWQDAKLSSCELEFFSSSSIISLEACTEKRLGRFLNPSFSDDSLLWVYCLSFFSVKKAAFFLKLRYADSQKTPKASAKAAALLCKVMINTNEFLPVVVHSVRAHAKSDLLDQEESIAVLHVCQKTGERAPQELVKRAAGRLGWRLVTSHSQGGAANLALSSNSFAVLLAGLSFVDDEEQLTLLKRLLQVQQLTPAVAMTVLRYTRDATSRTCQFTRAKIVKKLIEAAHKFTAEELSFTMTVLAELKIRDAAAIEHLLRELEIKKPSFKDVVAAGKAAKTLRLNSAFEQLNVVSSLHELSDIIPADLLTILRCCRMERRRDLLSFEKVRTILNTVDINEIKTSDLVLLFSVCASNVERRDSISKAMTVRDPVMRHDIDLDDVIDAFECAVSAPEIEGICKICTNAPQDLSEQHLMRLLRCAQRYSTTPNRFCRFVGKSILVLVSNGRLSPNNALLWTKFYWDHQIKDDSVGKCLVLRAADLKTSPPPDLHKTLQKAAKLYGVEKKSIKNPSRQSSKAKRIIWETS</sequence>
<evidence type="ECO:0000313" key="1">
    <source>
        <dbReference type="EMBL" id="KPA82088.1"/>
    </source>
</evidence>
<dbReference type="EMBL" id="LGTL01000005">
    <property type="protein sequence ID" value="KPA82088.1"/>
    <property type="molecule type" value="Genomic_DNA"/>
</dbReference>
<dbReference type="EMBL" id="LGTL01000005">
    <property type="protein sequence ID" value="KPA82090.1"/>
    <property type="molecule type" value="Genomic_DNA"/>
</dbReference>
<accession>A0A0N0DWQ8</accession>
<dbReference type="RefSeq" id="XP_015660526.1">
    <property type="nucleotide sequence ID" value="XM_015800519.1"/>
</dbReference>
<dbReference type="AlphaFoldDB" id="A0A0N0DWQ8"/>
<dbReference type="Proteomes" id="UP000037923">
    <property type="component" value="Unassembled WGS sequence"/>
</dbReference>
<name>A0A0N0DWQ8_LEPPY</name>
<dbReference type="RefSeq" id="XP_015660529.1">
    <property type="nucleotide sequence ID" value="XM_015800522.1"/>
</dbReference>
<organism evidence="1 2">
    <name type="scientific">Leptomonas pyrrhocoris</name>
    <name type="common">Firebug parasite</name>
    <dbReference type="NCBI Taxonomy" id="157538"/>
    <lineage>
        <taxon>Eukaryota</taxon>
        <taxon>Discoba</taxon>
        <taxon>Euglenozoa</taxon>
        <taxon>Kinetoplastea</taxon>
        <taxon>Metakinetoplastina</taxon>
        <taxon>Trypanosomatida</taxon>
        <taxon>Trypanosomatidae</taxon>
        <taxon>Leishmaniinae</taxon>
        <taxon>Leptomonas</taxon>
    </lineage>
</organism>
<dbReference type="RefSeq" id="XP_015660528.1">
    <property type="nucleotide sequence ID" value="XM_015800521.1"/>
</dbReference>
<dbReference type="RefSeq" id="XP_015660525.1">
    <property type="nucleotide sequence ID" value="XM_015800518.1"/>
</dbReference>
<comment type="caution">
    <text evidence="1">The sequence shown here is derived from an EMBL/GenBank/DDBJ whole genome shotgun (WGS) entry which is preliminary data.</text>
</comment>
<evidence type="ECO:0000313" key="2">
    <source>
        <dbReference type="Proteomes" id="UP000037923"/>
    </source>
</evidence>
<dbReference type="EMBL" id="LGTL01000005">
    <property type="protein sequence ID" value="KPA82087.1"/>
    <property type="molecule type" value="Genomic_DNA"/>
</dbReference>
<protein>
    <submittedName>
        <fullName evidence="1">Uncharacterized protein</fullName>
    </submittedName>
</protein>
<gene>
    <name evidence="1" type="ORF">ABB37_03242</name>
</gene>
<dbReference type="OMA" id="FARPFWR"/>
<proteinExistence type="predicted"/>
<dbReference type="GeneID" id="26903533"/>
<dbReference type="RefSeq" id="XP_015660527.1">
    <property type="nucleotide sequence ID" value="XM_015800520.1"/>
</dbReference>
<dbReference type="EMBL" id="LGTL01000005">
    <property type="protein sequence ID" value="KPA82086.1"/>
    <property type="molecule type" value="Genomic_DNA"/>
</dbReference>